<dbReference type="Pfam" id="PF08241">
    <property type="entry name" value="Methyltransf_11"/>
    <property type="match status" value="1"/>
</dbReference>
<feature type="domain" description="Methyltransferase type 11" evidence="1">
    <location>
        <begin position="48"/>
        <end position="173"/>
    </location>
</feature>
<dbReference type="PANTHER" id="PTHR43591">
    <property type="entry name" value="METHYLTRANSFERASE"/>
    <property type="match status" value="1"/>
</dbReference>
<comment type="caution">
    <text evidence="2">The sequence shown here is derived from an EMBL/GenBank/DDBJ whole genome shotgun (WGS) entry which is preliminary data.</text>
</comment>
<dbReference type="CDD" id="cd02440">
    <property type="entry name" value="AdoMet_MTases"/>
    <property type="match status" value="1"/>
</dbReference>
<proteinExistence type="predicted"/>
<dbReference type="FunFam" id="3.40.50.150:FF:000746">
    <property type="entry name" value="Uncharacterized protein"/>
    <property type="match status" value="1"/>
</dbReference>
<reference evidence="2" key="1">
    <citation type="submission" date="2021-01" db="EMBL/GenBank/DDBJ databases">
        <authorList>
            <consortium name="Genoscope - CEA"/>
            <person name="William W."/>
        </authorList>
    </citation>
    <scope>NUCLEOTIDE SEQUENCE</scope>
</reference>
<dbReference type="PANTHER" id="PTHR43591:SF109">
    <property type="entry name" value="METHYLTRANSFERASE TYPE 11 DOMAIN-CONTAINING PROTEIN"/>
    <property type="match status" value="1"/>
</dbReference>
<organism evidence="2 3">
    <name type="scientific">Paramecium sonneborni</name>
    <dbReference type="NCBI Taxonomy" id="65129"/>
    <lineage>
        <taxon>Eukaryota</taxon>
        <taxon>Sar</taxon>
        <taxon>Alveolata</taxon>
        <taxon>Ciliophora</taxon>
        <taxon>Intramacronucleata</taxon>
        <taxon>Oligohymenophorea</taxon>
        <taxon>Peniculida</taxon>
        <taxon>Parameciidae</taxon>
        <taxon>Paramecium</taxon>
    </lineage>
</organism>
<dbReference type="OrthoDB" id="284858at2759"/>
<name>A0A8S1PHY3_9CILI</name>
<keyword evidence="3" id="KW-1185">Reference proteome</keyword>
<evidence type="ECO:0000259" key="1">
    <source>
        <dbReference type="Pfam" id="PF08241"/>
    </source>
</evidence>
<dbReference type="EMBL" id="CAJJDN010000078">
    <property type="protein sequence ID" value="CAD8102549.1"/>
    <property type="molecule type" value="Genomic_DNA"/>
</dbReference>
<protein>
    <recommendedName>
        <fullName evidence="1">Methyltransferase type 11 domain-containing protein</fullName>
    </recommendedName>
</protein>
<gene>
    <name evidence="2" type="ORF">PSON_ATCC_30995.1.T0780073</name>
</gene>
<evidence type="ECO:0000313" key="2">
    <source>
        <dbReference type="EMBL" id="CAD8102549.1"/>
    </source>
</evidence>
<dbReference type="GO" id="GO:0008757">
    <property type="term" value="F:S-adenosylmethionine-dependent methyltransferase activity"/>
    <property type="evidence" value="ECO:0007669"/>
    <property type="project" value="InterPro"/>
</dbReference>
<sequence length="299" mass="34685">MQSDIVFRTAKAWDSFSDKYARRMQKNTSVFYMTLLNMLHYEEAENILDAGCGAGYLHQHMMNQKKPNSHLYGFDISSQMVKRAGARMKKSLNKDKIGSLDLLTQEEVDSVNFDDEVFKKINYHLSVGNVEELNQYQNEMFDIYVCNLVYQIIDDQKKAMSEAFRVLKPGGKFGITVWGRKEKCAAVWFLKELAFETGLSPVGMKGGRFLSNPEELITLATNTGFKNIVFWLQMVPFDVISMKNIEEFFPPEIEGILAKSTQEQRHIYYQALEKMLNDYKRENKTFPFECYLLIAEKPK</sequence>
<dbReference type="InterPro" id="IPR013216">
    <property type="entry name" value="Methyltransf_11"/>
</dbReference>
<evidence type="ECO:0000313" key="3">
    <source>
        <dbReference type="Proteomes" id="UP000692954"/>
    </source>
</evidence>
<dbReference type="Proteomes" id="UP000692954">
    <property type="component" value="Unassembled WGS sequence"/>
</dbReference>
<dbReference type="AlphaFoldDB" id="A0A8S1PHY3"/>
<accession>A0A8S1PHY3</accession>